<dbReference type="InterPro" id="IPR006311">
    <property type="entry name" value="TAT_signal"/>
</dbReference>
<proteinExistence type="predicted"/>
<dbReference type="InterPro" id="IPR017850">
    <property type="entry name" value="Alkaline_phosphatase_core_sf"/>
</dbReference>
<dbReference type="KEGG" id="acaf:CA12_32380"/>
<dbReference type="EMBL" id="CP036265">
    <property type="protein sequence ID" value="QDT17126.1"/>
    <property type="molecule type" value="Genomic_DNA"/>
</dbReference>
<gene>
    <name evidence="1" type="ORF">CA12_32380</name>
</gene>
<evidence type="ECO:0000313" key="2">
    <source>
        <dbReference type="Proteomes" id="UP000318741"/>
    </source>
</evidence>
<dbReference type="Gene3D" id="3.40.720.10">
    <property type="entry name" value="Alkaline Phosphatase, subunit A"/>
    <property type="match status" value="1"/>
</dbReference>
<evidence type="ECO:0008006" key="3">
    <source>
        <dbReference type="Google" id="ProtNLM"/>
    </source>
</evidence>
<reference evidence="1 2" key="1">
    <citation type="submission" date="2019-02" db="EMBL/GenBank/DDBJ databases">
        <title>Deep-cultivation of Planctomycetes and their phenomic and genomic characterization uncovers novel biology.</title>
        <authorList>
            <person name="Wiegand S."/>
            <person name="Jogler M."/>
            <person name="Boedeker C."/>
            <person name="Pinto D."/>
            <person name="Vollmers J."/>
            <person name="Rivas-Marin E."/>
            <person name="Kohn T."/>
            <person name="Peeters S.H."/>
            <person name="Heuer A."/>
            <person name="Rast P."/>
            <person name="Oberbeckmann S."/>
            <person name="Bunk B."/>
            <person name="Jeske O."/>
            <person name="Meyerdierks A."/>
            <person name="Storesund J.E."/>
            <person name="Kallscheuer N."/>
            <person name="Luecker S."/>
            <person name="Lage O.M."/>
            <person name="Pohl T."/>
            <person name="Merkel B.J."/>
            <person name="Hornburger P."/>
            <person name="Mueller R.-W."/>
            <person name="Bruemmer F."/>
            <person name="Labrenz M."/>
            <person name="Spormann A.M."/>
            <person name="Op den Camp H."/>
            <person name="Overmann J."/>
            <person name="Amann R."/>
            <person name="Jetten M.S.M."/>
            <person name="Mascher T."/>
            <person name="Medema M.H."/>
            <person name="Devos D.P."/>
            <person name="Kaster A.-K."/>
            <person name="Ovreas L."/>
            <person name="Rohde M."/>
            <person name="Galperin M.Y."/>
            <person name="Jogler C."/>
        </authorList>
    </citation>
    <scope>NUCLEOTIDE SEQUENCE [LARGE SCALE GENOMIC DNA]</scope>
    <source>
        <strain evidence="1 2">CA12</strain>
    </source>
</reference>
<dbReference type="PANTHER" id="PTHR43737:SF1">
    <property type="entry name" value="DUF1501 DOMAIN-CONTAINING PROTEIN"/>
    <property type="match status" value="1"/>
</dbReference>
<dbReference type="Pfam" id="PF07394">
    <property type="entry name" value="DUF1501"/>
    <property type="match status" value="1"/>
</dbReference>
<organism evidence="1 2">
    <name type="scientific">Alienimonas californiensis</name>
    <dbReference type="NCBI Taxonomy" id="2527989"/>
    <lineage>
        <taxon>Bacteria</taxon>
        <taxon>Pseudomonadati</taxon>
        <taxon>Planctomycetota</taxon>
        <taxon>Planctomycetia</taxon>
        <taxon>Planctomycetales</taxon>
        <taxon>Planctomycetaceae</taxon>
        <taxon>Alienimonas</taxon>
    </lineage>
</organism>
<dbReference type="SUPFAM" id="SSF53649">
    <property type="entry name" value="Alkaline phosphatase-like"/>
    <property type="match status" value="1"/>
</dbReference>
<sequence length="474" mass="50937">MTIPPPAAVPRRDALFSLGASVGGLALSALLAEEARGADGSNAAPLPHRAAKAKRCIFLTMEGGPSHIDTFDPKPKLRDLHLKQFKREGENFSAMESGTRYYVESPFRFAQAGASGADMSTDWAHLAKVADDLCFYRGCQAESVNHPTAMAHINTGNRFGGDPAVGAWVTYGLGSMNADLPAFVVLPEVSHPQGGAANWGAGFLPARYQGTPLRAEGSPILNLAPPAGITRDHQRRNLDLLAELNRRHAADRVAAGDPFAETLSARVASYELAFRMQARVPGLIDVEDEDQATRDLYGVGGADTDAFGRKCLLARRLVERGVRFVQLYHGTWDSHDQIGRAHGNLVRQVDQPIAALLTDLKRRGLLEETLVVWTGEFGRSPDNAPRGGIAYGRDHNAKAMTVWLAGGGVNAGATVGATDELGAEAVECVHPIRDLHVTLLHLLGLDDNRLTYFSSGRFKQLSQFGGEVIGELLA</sequence>
<name>A0A517PCN8_9PLAN</name>
<dbReference type="PROSITE" id="PS51318">
    <property type="entry name" value="TAT"/>
    <property type="match status" value="1"/>
</dbReference>
<dbReference type="InterPro" id="IPR010869">
    <property type="entry name" value="DUF1501"/>
</dbReference>
<dbReference type="AlphaFoldDB" id="A0A517PCN8"/>
<accession>A0A517PCN8</accession>
<dbReference type="PANTHER" id="PTHR43737">
    <property type="entry name" value="BLL7424 PROTEIN"/>
    <property type="match status" value="1"/>
</dbReference>
<dbReference type="Proteomes" id="UP000318741">
    <property type="component" value="Chromosome"/>
</dbReference>
<protein>
    <recommendedName>
        <fullName evidence="3">Sulfatase</fullName>
    </recommendedName>
</protein>
<evidence type="ECO:0000313" key="1">
    <source>
        <dbReference type="EMBL" id="QDT17126.1"/>
    </source>
</evidence>
<keyword evidence="2" id="KW-1185">Reference proteome</keyword>